<dbReference type="Gene3D" id="3.10.10.10">
    <property type="entry name" value="HIV Type 1 Reverse Transcriptase, subunit A, domain 1"/>
    <property type="match status" value="1"/>
</dbReference>
<dbReference type="PANTHER" id="PTHR24559:SF447">
    <property type="entry name" value="RNA-DIRECTED DNA POLYMERASE HOMOLOG"/>
    <property type="match status" value="1"/>
</dbReference>
<evidence type="ECO:0000313" key="8">
    <source>
        <dbReference type="Proteomes" id="UP000818029"/>
    </source>
</evidence>
<dbReference type="GO" id="GO:0004519">
    <property type="term" value="F:endonuclease activity"/>
    <property type="evidence" value="ECO:0007669"/>
    <property type="project" value="UniProtKB-KW"/>
</dbReference>
<dbReference type="InterPro" id="IPR043128">
    <property type="entry name" value="Rev_trsase/Diguanyl_cyclase"/>
</dbReference>
<keyword evidence="5" id="KW-0378">Hydrolase</keyword>
<evidence type="ECO:0000256" key="1">
    <source>
        <dbReference type="ARBA" id="ARBA00022679"/>
    </source>
</evidence>
<feature type="domain" description="Reverse transcriptase RNase H-like" evidence="7">
    <location>
        <begin position="94"/>
        <end position="144"/>
    </location>
</feature>
<dbReference type="Pfam" id="PF17917">
    <property type="entry name" value="RT_RNaseH"/>
    <property type="match status" value="1"/>
</dbReference>
<organism evidence="8 9">
    <name type="scientific">Gossypium hirsutum</name>
    <name type="common">Upland cotton</name>
    <name type="synonym">Gossypium mexicanum</name>
    <dbReference type="NCBI Taxonomy" id="3635"/>
    <lineage>
        <taxon>Eukaryota</taxon>
        <taxon>Viridiplantae</taxon>
        <taxon>Streptophyta</taxon>
        <taxon>Embryophyta</taxon>
        <taxon>Tracheophyta</taxon>
        <taxon>Spermatophyta</taxon>
        <taxon>Magnoliopsida</taxon>
        <taxon>eudicotyledons</taxon>
        <taxon>Gunneridae</taxon>
        <taxon>Pentapetalae</taxon>
        <taxon>rosids</taxon>
        <taxon>malvids</taxon>
        <taxon>Malvales</taxon>
        <taxon>Malvaceae</taxon>
        <taxon>Malvoideae</taxon>
        <taxon>Gossypium</taxon>
    </lineage>
</organism>
<evidence type="ECO:0000256" key="5">
    <source>
        <dbReference type="ARBA" id="ARBA00022801"/>
    </source>
</evidence>
<dbReference type="PANTHER" id="PTHR24559">
    <property type="entry name" value="TRANSPOSON TY3-I GAG-POL POLYPROTEIN"/>
    <property type="match status" value="1"/>
</dbReference>
<dbReference type="GO" id="GO:0003964">
    <property type="term" value="F:RNA-directed DNA polymerase activity"/>
    <property type="evidence" value="ECO:0007669"/>
    <property type="project" value="UniProtKB-KW"/>
</dbReference>
<name>A0A1U8KN97_GOSHI</name>
<proteinExistence type="predicted"/>
<dbReference type="AlphaFoldDB" id="A0A1U8KN97"/>
<reference evidence="8" key="1">
    <citation type="journal article" date="2020" name="Nat. Genet.">
        <title>Genomic diversifications of five Gossypium allopolyploid species and their impact on cotton improvement.</title>
        <authorList>
            <person name="Chen Z.J."/>
            <person name="Sreedasyam A."/>
            <person name="Ando A."/>
            <person name="Song Q."/>
            <person name="De Santiago L.M."/>
            <person name="Hulse-Kemp A.M."/>
            <person name="Ding M."/>
            <person name="Ye W."/>
            <person name="Kirkbride R.C."/>
            <person name="Jenkins J."/>
            <person name="Plott C."/>
            <person name="Lovell J."/>
            <person name="Lin Y.M."/>
            <person name="Vaughn R."/>
            <person name="Liu B."/>
            <person name="Simpson S."/>
            <person name="Scheffler B.E."/>
            <person name="Wen L."/>
            <person name="Saski C.A."/>
            <person name="Grover C.E."/>
            <person name="Hu G."/>
            <person name="Conover J.L."/>
            <person name="Carlson J.W."/>
            <person name="Shu S."/>
            <person name="Boston L.B."/>
            <person name="Williams M."/>
            <person name="Peterson D.G."/>
            <person name="McGee K."/>
            <person name="Jones D.C."/>
            <person name="Wendel J.F."/>
            <person name="Stelly D.M."/>
            <person name="Grimwood J."/>
            <person name="Schmutz J."/>
        </authorList>
    </citation>
    <scope>NUCLEOTIDE SEQUENCE [LARGE SCALE GENOMIC DNA]</scope>
    <source>
        <strain evidence="8">cv. TM-1</strain>
    </source>
</reference>
<dbReference type="Proteomes" id="UP000818029">
    <property type="component" value="Chromosome A01"/>
</dbReference>
<evidence type="ECO:0000256" key="3">
    <source>
        <dbReference type="ARBA" id="ARBA00022722"/>
    </source>
</evidence>
<keyword evidence="3" id="KW-0540">Nuclease</keyword>
<dbReference type="Gene3D" id="3.30.70.270">
    <property type="match status" value="2"/>
</dbReference>
<dbReference type="InterPro" id="IPR041373">
    <property type="entry name" value="RT_RNaseH"/>
</dbReference>
<dbReference type="KEGG" id="ghi:107917348"/>
<dbReference type="RefSeq" id="XP_016702194.1">
    <property type="nucleotide sequence ID" value="XM_016846705.1"/>
</dbReference>
<accession>A0A1U8KN97</accession>
<sequence length="233" mass="27294">MKNKYPLLMIGDLFDQFQGASVLSKIDIHSGYHQLTVKEADVYKIGFRTRYGQYEFLTEDEYDEHLRVVLQILREKRLYAKLSKCEFWLLEDGKVVAYASRQLKIQEGNYPTHDFELAAVVFELKIWRYYLYGERIEYHSSKANVVADALSRKVMYDLRIWDKQLGDESLGLQFRQVESGTTSDFGLNNDGERRVLGPELVSEAKDKVQLIRDRLKVASDRQTSYGDLKRRDI</sequence>
<keyword evidence="6" id="KW-0695">RNA-directed DNA polymerase</keyword>
<evidence type="ECO:0000259" key="7">
    <source>
        <dbReference type="Pfam" id="PF17917"/>
    </source>
</evidence>
<gene>
    <name evidence="9" type="primary">LOC107917348</name>
</gene>
<keyword evidence="2" id="KW-0548">Nucleotidyltransferase</keyword>
<reference evidence="9" key="2">
    <citation type="submission" date="2025-08" db="UniProtKB">
        <authorList>
            <consortium name="RefSeq"/>
        </authorList>
    </citation>
    <scope>IDENTIFICATION</scope>
</reference>
<keyword evidence="1" id="KW-0808">Transferase</keyword>
<dbReference type="InterPro" id="IPR053134">
    <property type="entry name" value="RNA-dir_DNA_polymerase"/>
</dbReference>
<dbReference type="STRING" id="3635.A0A1U8KN97"/>
<evidence type="ECO:0000256" key="4">
    <source>
        <dbReference type="ARBA" id="ARBA00022759"/>
    </source>
</evidence>
<keyword evidence="4" id="KW-0255">Endonuclease</keyword>
<evidence type="ECO:0000313" key="9">
    <source>
        <dbReference type="RefSeq" id="XP_016702194.1"/>
    </source>
</evidence>
<dbReference type="PaxDb" id="3635-A0A1U8KN97"/>
<dbReference type="GeneID" id="107917348"/>
<dbReference type="InterPro" id="IPR043502">
    <property type="entry name" value="DNA/RNA_pol_sf"/>
</dbReference>
<evidence type="ECO:0000256" key="6">
    <source>
        <dbReference type="ARBA" id="ARBA00022918"/>
    </source>
</evidence>
<dbReference type="GO" id="GO:0016787">
    <property type="term" value="F:hydrolase activity"/>
    <property type="evidence" value="ECO:0007669"/>
    <property type="project" value="UniProtKB-KW"/>
</dbReference>
<keyword evidence="8" id="KW-1185">Reference proteome</keyword>
<dbReference type="SUPFAM" id="SSF56672">
    <property type="entry name" value="DNA/RNA polymerases"/>
    <property type="match status" value="1"/>
</dbReference>
<protein>
    <recommendedName>
        <fullName evidence="7">Reverse transcriptase RNase H-like domain-containing protein</fullName>
    </recommendedName>
</protein>
<evidence type="ECO:0000256" key="2">
    <source>
        <dbReference type="ARBA" id="ARBA00022695"/>
    </source>
</evidence>